<dbReference type="Gene3D" id="3.60.40.10">
    <property type="entry name" value="PPM-type phosphatase domain"/>
    <property type="match status" value="1"/>
</dbReference>
<keyword evidence="3" id="KW-1185">Reference proteome</keyword>
<protein>
    <recommendedName>
        <fullName evidence="1">PPM-type phosphatase domain-containing protein</fullName>
    </recommendedName>
</protein>
<feature type="domain" description="PPM-type phosphatase" evidence="1">
    <location>
        <begin position="30"/>
        <end position="245"/>
    </location>
</feature>
<evidence type="ECO:0000313" key="3">
    <source>
        <dbReference type="Proteomes" id="UP000539642"/>
    </source>
</evidence>
<dbReference type="Pfam" id="PF13672">
    <property type="entry name" value="PP2C_2"/>
    <property type="match status" value="1"/>
</dbReference>
<evidence type="ECO:0000259" key="1">
    <source>
        <dbReference type="Pfam" id="PF13672"/>
    </source>
</evidence>
<gene>
    <name evidence="2" type="ORF">HNQ81_000746</name>
</gene>
<dbReference type="AlphaFoldDB" id="A0A840UQB9"/>
<comment type="caution">
    <text evidence="2">The sequence shown here is derived from an EMBL/GenBank/DDBJ whole genome shotgun (WGS) entry which is preliminary data.</text>
</comment>
<accession>A0A840UQB9</accession>
<dbReference type="Proteomes" id="UP000539642">
    <property type="component" value="Unassembled WGS sequence"/>
</dbReference>
<dbReference type="EMBL" id="JACHEO010000002">
    <property type="protein sequence ID" value="MBB5347036.1"/>
    <property type="molecule type" value="Genomic_DNA"/>
</dbReference>
<name>A0A840UQB9_9BACT</name>
<dbReference type="RefSeq" id="WP_183348425.1">
    <property type="nucleotide sequence ID" value="NZ_JACHEO010000002.1"/>
</dbReference>
<sequence>MYLSTDQFATSFPVASSPSFTMTTIHEQGSGSCNEDVLLSEGNLCGVFDGATSLEKSYARNGISGGFQAASIAAETFRHHVGPLAQAAEVANYRIRTAQGHDRIPSDQRLRLWSTSLAAIRLHGSSFEYCHTGDCMIMLLHHDGSHSLLSPELDIDSETLTLWQQSPDSGQPIHSQLAEQIAKVRLQMNVSYGVLNGEPEAMSFLRHGHHSLAGVADILLFTDGLMLPKADPTGVTDWQSFADMYCRGGLSAIRNHVRTVQQRDPVCRCYPRFKMHDDIAAIAITVDGGASPECKLPQSC</sequence>
<organism evidence="2 3">
    <name type="scientific">Desulfoprunum benzoelyticum</name>
    <dbReference type="NCBI Taxonomy" id="1506996"/>
    <lineage>
        <taxon>Bacteria</taxon>
        <taxon>Pseudomonadati</taxon>
        <taxon>Thermodesulfobacteriota</taxon>
        <taxon>Desulfobulbia</taxon>
        <taxon>Desulfobulbales</taxon>
        <taxon>Desulfobulbaceae</taxon>
        <taxon>Desulfoprunum</taxon>
    </lineage>
</organism>
<dbReference type="InterPro" id="IPR036457">
    <property type="entry name" value="PPM-type-like_dom_sf"/>
</dbReference>
<dbReference type="InterPro" id="IPR001932">
    <property type="entry name" value="PPM-type_phosphatase-like_dom"/>
</dbReference>
<evidence type="ECO:0000313" key="2">
    <source>
        <dbReference type="EMBL" id="MBB5347036.1"/>
    </source>
</evidence>
<reference evidence="2 3" key="1">
    <citation type="submission" date="2020-08" db="EMBL/GenBank/DDBJ databases">
        <title>Genomic Encyclopedia of Type Strains, Phase IV (KMG-IV): sequencing the most valuable type-strain genomes for metagenomic binning, comparative biology and taxonomic classification.</title>
        <authorList>
            <person name="Goeker M."/>
        </authorList>
    </citation>
    <scope>NUCLEOTIDE SEQUENCE [LARGE SCALE GENOMIC DNA]</scope>
    <source>
        <strain evidence="2 3">DSM 28570</strain>
    </source>
</reference>
<dbReference type="SUPFAM" id="SSF81606">
    <property type="entry name" value="PP2C-like"/>
    <property type="match status" value="1"/>
</dbReference>
<proteinExistence type="predicted"/>